<sequence length="301" mass="33978">MFLMKGTDQGAVKEMEYQEIMNKSFRRSLLGFNREEVRAFLGELSGEVRLLSENLRSTTQQLDKFKSLEAELLDALGKAKEIIREAEEEARTKSAEIVGRAERDAALVKAEAYAEAERAKRELEDLKRQKDEVVGRIVFISESMRTLMDRCQEVLVAERKPAQVSQEQAPPSEKVAVLREEAAPREARIWPTPAVAQRVVQEQKAEQAESLVASQTEVAQEKPKEAPGNIVEVVVHNIKEIKMLKKLEEAFCSIDGVKEVVFKQFRDGTAHIELALSTEKFNPEILKNVIPFEVDIVSGSR</sequence>
<gene>
    <name evidence="9" type="ORF">HKBW3S25_00194</name>
    <name evidence="10" type="ORF">HKBW3S33_00953</name>
    <name evidence="11" type="ORF">HKBW3S43_00713</name>
</gene>
<evidence type="ECO:0000313" key="11">
    <source>
        <dbReference type="EMBL" id="GFP34921.1"/>
    </source>
</evidence>
<evidence type="ECO:0000256" key="3">
    <source>
        <dbReference type="ARBA" id="ARBA00022490"/>
    </source>
</evidence>
<evidence type="ECO:0000313" key="14">
    <source>
        <dbReference type="Proteomes" id="UP000591948"/>
    </source>
</evidence>
<evidence type="ECO:0000256" key="4">
    <source>
        <dbReference type="ARBA" id="ARBA00022618"/>
    </source>
</evidence>
<protein>
    <recommendedName>
        <fullName evidence="2">Cell wall synthesis protein Wag31</fullName>
    </recommendedName>
    <alternativeName>
        <fullName evidence="7">Antigen 84</fullName>
    </alternativeName>
</protein>
<comment type="caution">
    <text evidence="10">The sequence shown here is derived from an EMBL/GenBank/DDBJ whole genome shotgun (WGS) entry which is preliminary data.</text>
</comment>
<evidence type="ECO:0000256" key="8">
    <source>
        <dbReference type="SAM" id="Coils"/>
    </source>
</evidence>
<dbReference type="Proteomes" id="UP000591948">
    <property type="component" value="Unassembled WGS sequence"/>
</dbReference>
<reference evidence="12 13" key="1">
    <citation type="journal article" date="2020" name="Front. Microbiol.">
        <title>Single-cell genomics of novel Actinobacteria with the Wood-Ljungdahl pathway discovered in a serpentinizing system.</title>
        <authorList>
            <person name="Merino N."/>
            <person name="Kawai M."/>
            <person name="Boyd E.S."/>
            <person name="Colman D.R."/>
            <person name="McGlynn S.E."/>
            <person name="Nealson K.H."/>
            <person name="Kurokawa K."/>
            <person name="Hongoh Y."/>
        </authorList>
    </citation>
    <scope>NUCLEOTIDE SEQUENCE [LARGE SCALE GENOMIC DNA]</scope>
    <source>
        <strain evidence="9 12">S25</strain>
        <strain evidence="10 14">S33</strain>
        <strain evidence="11 13">S43</strain>
    </source>
</reference>
<dbReference type="PANTHER" id="PTHR35794:SF1">
    <property type="entry name" value="CELL CYCLE PROTEIN GPSB"/>
    <property type="match status" value="1"/>
</dbReference>
<keyword evidence="4" id="KW-0132">Cell division</keyword>
<dbReference type="NCBIfam" id="TIGR03544">
    <property type="entry name" value="DivI1A_domain"/>
    <property type="match status" value="1"/>
</dbReference>
<dbReference type="GO" id="GO:0005737">
    <property type="term" value="C:cytoplasm"/>
    <property type="evidence" value="ECO:0007669"/>
    <property type="project" value="UniProtKB-SubCell"/>
</dbReference>
<keyword evidence="6" id="KW-0131">Cell cycle</keyword>
<proteinExistence type="predicted"/>
<evidence type="ECO:0000313" key="13">
    <source>
        <dbReference type="Proteomes" id="UP000576480"/>
    </source>
</evidence>
<evidence type="ECO:0000313" key="10">
    <source>
        <dbReference type="EMBL" id="GFP27541.1"/>
    </source>
</evidence>
<keyword evidence="3" id="KW-0963">Cytoplasm</keyword>
<dbReference type="Pfam" id="PF05103">
    <property type="entry name" value="DivIVA"/>
    <property type="match status" value="1"/>
</dbReference>
<evidence type="ECO:0000256" key="6">
    <source>
        <dbReference type="ARBA" id="ARBA00023306"/>
    </source>
</evidence>
<dbReference type="EMBL" id="BLSB01000033">
    <property type="protein sequence ID" value="GFP34921.1"/>
    <property type="molecule type" value="Genomic_DNA"/>
</dbReference>
<evidence type="ECO:0000256" key="2">
    <source>
        <dbReference type="ARBA" id="ARBA00018787"/>
    </source>
</evidence>
<dbReference type="InterPro" id="IPR019933">
    <property type="entry name" value="DivIVA_domain"/>
</dbReference>
<evidence type="ECO:0000256" key="1">
    <source>
        <dbReference type="ARBA" id="ARBA00004496"/>
    </source>
</evidence>
<dbReference type="PANTHER" id="PTHR35794">
    <property type="entry name" value="CELL DIVISION PROTEIN DIVIVA"/>
    <property type="match status" value="1"/>
</dbReference>
<evidence type="ECO:0000256" key="5">
    <source>
        <dbReference type="ARBA" id="ARBA00023054"/>
    </source>
</evidence>
<feature type="coiled-coil region" evidence="8">
    <location>
        <begin position="69"/>
        <end position="136"/>
    </location>
</feature>
<dbReference type="RefSeq" id="WP_176229606.1">
    <property type="nucleotide sequence ID" value="NZ_BLRY01000042.1"/>
</dbReference>
<keyword evidence="5 8" id="KW-0175">Coiled coil</keyword>
<dbReference type="Gene3D" id="6.10.250.660">
    <property type="match status" value="1"/>
</dbReference>
<evidence type="ECO:0000256" key="7">
    <source>
        <dbReference type="ARBA" id="ARBA00031737"/>
    </source>
</evidence>
<dbReference type="EMBL" id="BLRX01000012">
    <property type="protein sequence ID" value="GFP24757.1"/>
    <property type="molecule type" value="Genomic_DNA"/>
</dbReference>
<dbReference type="GO" id="GO:0051301">
    <property type="term" value="P:cell division"/>
    <property type="evidence" value="ECO:0007669"/>
    <property type="project" value="UniProtKB-KW"/>
</dbReference>
<comment type="subcellular location">
    <subcellularLocation>
        <location evidence="1">Cytoplasm</location>
    </subcellularLocation>
</comment>
<keyword evidence="14" id="KW-1185">Reference proteome</keyword>
<dbReference type="EMBL" id="BLRY01000042">
    <property type="protein sequence ID" value="GFP27541.1"/>
    <property type="molecule type" value="Genomic_DNA"/>
</dbReference>
<dbReference type="AlphaFoldDB" id="A0A6V8P9B2"/>
<evidence type="ECO:0000313" key="12">
    <source>
        <dbReference type="Proteomes" id="UP000543224"/>
    </source>
</evidence>
<organism evidence="10 14">
    <name type="scientific">Candidatus Hakubella thermalkaliphila</name>
    <dbReference type="NCBI Taxonomy" id="2754717"/>
    <lineage>
        <taxon>Bacteria</taxon>
        <taxon>Bacillati</taxon>
        <taxon>Actinomycetota</taxon>
        <taxon>Actinomycetota incertae sedis</taxon>
        <taxon>Candidatus Hakubellales</taxon>
        <taxon>Candidatus Hakubellaceae</taxon>
        <taxon>Candidatus Hakubella</taxon>
    </lineage>
</organism>
<evidence type="ECO:0000313" key="9">
    <source>
        <dbReference type="EMBL" id="GFP24757.1"/>
    </source>
</evidence>
<dbReference type="InterPro" id="IPR007793">
    <property type="entry name" value="DivIVA_fam"/>
</dbReference>
<dbReference type="Proteomes" id="UP000576480">
    <property type="component" value="Unassembled WGS sequence"/>
</dbReference>
<dbReference type="Proteomes" id="UP000543224">
    <property type="component" value="Unassembled WGS sequence"/>
</dbReference>
<name>A0A6V8P9B2_9ACTN</name>
<accession>A0A6V8P9B2</accession>